<keyword evidence="2" id="KW-0472">Membrane</keyword>
<keyword evidence="4" id="KW-1185">Reference proteome</keyword>
<sequence length="641" mass="69582">MLFLSNGFRMWGVTNADPSSRSVPAPDSSGPPVFPSVPEARHHHPLTLPLLGLVLLSFIPALILTVQRVAYERAQKTTALIMDYPALVTQARRYGLEPQALLDKYRALGVNGVALYEDTIASLEQRGDLYLKSGADLAADFPRQNVKTNAVYMRANNLAVAEALTKRFTIPTREVTVGGEKWIEWPSDPRYLPAGPNTALVDDLKKQGLVLVYRPYNDESIPVNRVGTDWPDVPFIVFNGDEVIGARTPELLAQVDKAMGERKPAIIEGNIQKGLEKLVMNHGGVRLFAVAPSWQNTLDPLDLASKYNLAARERGQRLLYLRPYPTINETEDMLTRTSELLKKSGVQVTAPVVGSYQPSTLLRVLSVLGPLAALLMLGLNFPLRRLGLLAAGLTLLLCFGLNKFSPFAGGALVAAVTFPALGLVLRRSRVTDWFLATGLSLLGVVFVSALGASQYSTMGLEPFRGVGLTLLLPLVLVAASFLPKQDIRKTVSDLYASPIRLGEIAVMGVGLLLLMTVFERRGNATGGSVSDFEASLRRDVQDSLVRPRFKEVAAHPLAILGLSHRLPGYFSTLLLLAGVMGQASILNTFSHFHTPFLISATRCFLGLGLGLIIGLVLVKAVEIAIKLWLNYGQPGAAQVKA</sequence>
<protein>
    <submittedName>
        <fullName evidence="3">DUF5693 family protein</fullName>
    </submittedName>
</protein>
<gene>
    <name evidence="3" type="ORF">ACFOPQ_06545</name>
</gene>
<feature type="transmembrane region" description="Helical" evidence="2">
    <location>
        <begin position="463"/>
        <end position="482"/>
    </location>
</feature>
<dbReference type="EMBL" id="JBHRZF010000071">
    <property type="protein sequence ID" value="MFC3860422.1"/>
    <property type="molecule type" value="Genomic_DNA"/>
</dbReference>
<feature type="transmembrane region" description="Helical" evidence="2">
    <location>
        <begin position="433"/>
        <end position="451"/>
    </location>
</feature>
<reference evidence="4" key="1">
    <citation type="journal article" date="2019" name="Int. J. Syst. Evol. Microbiol.">
        <title>The Global Catalogue of Microorganisms (GCM) 10K type strain sequencing project: providing services to taxonomists for standard genome sequencing and annotation.</title>
        <authorList>
            <consortium name="The Broad Institute Genomics Platform"/>
            <consortium name="The Broad Institute Genome Sequencing Center for Infectious Disease"/>
            <person name="Wu L."/>
            <person name="Ma J."/>
        </authorList>
    </citation>
    <scope>NUCLEOTIDE SEQUENCE [LARGE SCALE GENOMIC DNA]</scope>
    <source>
        <strain evidence="4">CCTCC AB 2013263</strain>
    </source>
</reference>
<feature type="transmembrane region" description="Helical" evidence="2">
    <location>
        <begin position="494"/>
        <end position="518"/>
    </location>
</feature>
<dbReference type="Proteomes" id="UP001595748">
    <property type="component" value="Unassembled WGS sequence"/>
</dbReference>
<feature type="transmembrane region" description="Helical" evidence="2">
    <location>
        <begin position="596"/>
        <end position="618"/>
    </location>
</feature>
<comment type="caution">
    <text evidence="3">The sequence shown here is derived from an EMBL/GenBank/DDBJ whole genome shotgun (WGS) entry which is preliminary data.</text>
</comment>
<keyword evidence="2" id="KW-0812">Transmembrane</keyword>
<accession>A0ABV8A3Z5</accession>
<evidence type="ECO:0000256" key="1">
    <source>
        <dbReference type="SAM" id="MobiDB-lite"/>
    </source>
</evidence>
<name>A0ABV8A3Z5_9DEIO</name>
<evidence type="ECO:0000256" key="2">
    <source>
        <dbReference type="SAM" id="Phobius"/>
    </source>
</evidence>
<dbReference type="InterPro" id="IPR043748">
    <property type="entry name" value="DUF5693"/>
</dbReference>
<dbReference type="Pfam" id="PF18949">
    <property type="entry name" value="DUF5693"/>
    <property type="match status" value="1"/>
</dbReference>
<feature type="transmembrane region" description="Helical" evidence="2">
    <location>
        <begin position="46"/>
        <end position="66"/>
    </location>
</feature>
<organism evidence="3 4">
    <name type="scientific">Deinococcus antarcticus</name>
    <dbReference type="NCBI Taxonomy" id="1298767"/>
    <lineage>
        <taxon>Bacteria</taxon>
        <taxon>Thermotogati</taxon>
        <taxon>Deinococcota</taxon>
        <taxon>Deinococci</taxon>
        <taxon>Deinococcales</taxon>
        <taxon>Deinococcaceae</taxon>
        <taxon>Deinococcus</taxon>
    </lineage>
</organism>
<proteinExistence type="predicted"/>
<feature type="region of interest" description="Disordered" evidence="1">
    <location>
        <begin position="17"/>
        <end position="37"/>
    </location>
</feature>
<feature type="transmembrane region" description="Helical" evidence="2">
    <location>
        <begin position="361"/>
        <end position="379"/>
    </location>
</feature>
<feature type="transmembrane region" description="Helical" evidence="2">
    <location>
        <begin position="408"/>
        <end position="426"/>
    </location>
</feature>
<evidence type="ECO:0000313" key="4">
    <source>
        <dbReference type="Proteomes" id="UP001595748"/>
    </source>
</evidence>
<keyword evidence="2" id="KW-1133">Transmembrane helix</keyword>
<feature type="transmembrane region" description="Helical" evidence="2">
    <location>
        <begin position="569"/>
        <end position="589"/>
    </location>
</feature>
<evidence type="ECO:0000313" key="3">
    <source>
        <dbReference type="EMBL" id="MFC3860422.1"/>
    </source>
</evidence>